<dbReference type="Proteomes" id="UP001168972">
    <property type="component" value="Unassembled WGS sequence"/>
</dbReference>
<dbReference type="GO" id="GO:0016020">
    <property type="term" value="C:membrane"/>
    <property type="evidence" value="ECO:0007669"/>
    <property type="project" value="UniProtKB-SubCell"/>
</dbReference>
<name>A0AA39G0M7_MICHY</name>
<reference evidence="9" key="2">
    <citation type="submission" date="2023-03" db="EMBL/GenBank/DDBJ databases">
        <authorList>
            <person name="Inwood S.N."/>
            <person name="Skelly J.G."/>
            <person name="Guhlin J."/>
            <person name="Harrop T.W.R."/>
            <person name="Goldson S.G."/>
            <person name="Dearden P.K."/>
        </authorList>
    </citation>
    <scope>NUCLEOTIDE SEQUENCE</scope>
    <source>
        <strain evidence="9">Lincoln</strain>
        <tissue evidence="9">Whole body</tissue>
    </source>
</reference>
<feature type="region of interest" description="Disordered" evidence="7">
    <location>
        <begin position="81"/>
        <end position="102"/>
    </location>
</feature>
<dbReference type="GO" id="GO:0005385">
    <property type="term" value="F:zinc ion transmembrane transporter activity"/>
    <property type="evidence" value="ECO:0007669"/>
    <property type="project" value="TreeGrafter"/>
</dbReference>
<feature type="transmembrane region" description="Helical" evidence="8">
    <location>
        <begin position="348"/>
        <end position="370"/>
    </location>
</feature>
<keyword evidence="2" id="KW-0813">Transport</keyword>
<feature type="compositionally biased region" description="Basic and acidic residues" evidence="7">
    <location>
        <begin position="225"/>
        <end position="247"/>
    </location>
</feature>
<accession>A0AA39G0M7</accession>
<dbReference type="PANTHER" id="PTHR16950">
    <property type="entry name" value="ZINC TRANSPORTER SLC39A7 HISTIDINE-RICH MEMBRANE PROTEIN KE4"/>
    <property type="match status" value="1"/>
</dbReference>
<dbReference type="PANTHER" id="PTHR16950:SF25">
    <property type="entry name" value="ZINC TRANSPORTER SLC39A7"/>
    <property type="match status" value="1"/>
</dbReference>
<feature type="transmembrane region" description="Helical" evidence="8">
    <location>
        <begin position="185"/>
        <end position="205"/>
    </location>
</feature>
<keyword evidence="10" id="KW-1185">Reference proteome</keyword>
<keyword evidence="3 8" id="KW-0812">Transmembrane</keyword>
<dbReference type="InterPro" id="IPR003689">
    <property type="entry name" value="ZIP"/>
</dbReference>
<keyword evidence="4 8" id="KW-1133">Transmembrane helix</keyword>
<evidence type="ECO:0000256" key="4">
    <source>
        <dbReference type="ARBA" id="ARBA00022989"/>
    </source>
</evidence>
<protein>
    <submittedName>
        <fullName evidence="9">Uncharacterized protein</fullName>
    </submittedName>
</protein>
<evidence type="ECO:0000256" key="2">
    <source>
        <dbReference type="ARBA" id="ARBA00022448"/>
    </source>
</evidence>
<feature type="transmembrane region" description="Helical" evidence="8">
    <location>
        <begin position="110"/>
        <end position="130"/>
    </location>
</feature>
<comment type="caution">
    <text evidence="9">The sequence shown here is derived from an EMBL/GenBank/DDBJ whole genome shotgun (WGS) entry which is preliminary data.</text>
</comment>
<evidence type="ECO:0000256" key="7">
    <source>
        <dbReference type="SAM" id="MobiDB-lite"/>
    </source>
</evidence>
<keyword evidence="5 8" id="KW-0472">Membrane</keyword>
<dbReference type="AlphaFoldDB" id="A0AA39G0M7"/>
<proteinExistence type="inferred from homology"/>
<dbReference type="Pfam" id="PF02535">
    <property type="entry name" value="Zip"/>
    <property type="match status" value="1"/>
</dbReference>
<evidence type="ECO:0000256" key="5">
    <source>
        <dbReference type="ARBA" id="ARBA00023136"/>
    </source>
</evidence>
<feature type="transmembrane region" description="Helical" evidence="8">
    <location>
        <begin position="142"/>
        <end position="165"/>
    </location>
</feature>
<feature type="transmembrane region" description="Helical" evidence="8">
    <location>
        <begin position="382"/>
        <end position="398"/>
    </location>
</feature>
<evidence type="ECO:0000256" key="8">
    <source>
        <dbReference type="SAM" id="Phobius"/>
    </source>
</evidence>
<organism evidence="9 10">
    <name type="scientific">Microctonus hyperodae</name>
    <name type="common">Parasitoid wasp</name>
    <dbReference type="NCBI Taxonomy" id="165561"/>
    <lineage>
        <taxon>Eukaryota</taxon>
        <taxon>Metazoa</taxon>
        <taxon>Ecdysozoa</taxon>
        <taxon>Arthropoda</taxon>
        <taxon>Hexapoda</taxon>
        <taxon>Insecta</taxon>
        <taxon>Pterygota</taxon>
        <taxon>Neoptera</taxon>
        <taxon>Endopterygota</taxon>
        <taxon>Hymenoptera</taxon>
        <taxon>Apocrita</taxon>
        <taxon>Ichneumonoidea</taxon>
        <taxon>Braconidae</taxon>
        <taxon>Euphorinae</taxon>
        <taxon>Microctonus</taxon>
    </lineage>
</organism>
<comment type="subcellular location">
    <subcellularLocation>
        <location evidence="1">Membrane</location>
        <topology evidence="1">Multi-pass membrane protein</topology>
    </subcellularLocation>
</comment>
<dbReference type="EMBL" id="JAQQBR010000003">
    <property type="protein sequence ID" value="KAK0179302.1"/>
    <property type="molecule type" value="Genomic_DNA"/>
</dbReference>
<gene>
    <name evidence="9" type="ORF">PV327_005067</name>
</gene>
<feature type="transmembrane region" description="Helical" evidence="8">
    <location>
        <begin position="317"/>
        <end position="336"/>
    </location>
</feature>
<sequence>MKVKKQVSTHDDSTWWWNKQSFWVKVALAAFVVIIFLDLPVLCQGHSHHDHDDHHHNEPSSFKYSREANENVKLLNSHHYHDDYDHDHHNEPPRKQSPELEEKGSIMAKAMGSTLLISAAPFVLLFFVPLDNTKEREPLLKILLSFASGGLLGDAFLHLIPHALVPHSHSDVSSHSHSHEHEHNHGHDMSVGLCVLLGIIVFLVVEKLIRLIKGDHSHSHSTVSTKEKDDKKKKSSEKKDGSKSSNKDSGEIKIAGYLNLAADFLHNFTDGLAIGASYLVGENVGYITTFTILLHEVPHEIGDFAILIQSGCSKKKAMLLQLTTAVGALCGTYVSLLAEGMDDVATAWILPFTAGGFIYIATVSVIPELLSDTKFWQSVKEIIALLLGVYMMVLIAQYE</sequence>
<evidence type="ECO:0000256" key="3">
    <source>
        <dbReference type="ARBA" id="ARBA00022692"/>
    </source>
</evidence>
<evidence type="ECO:0000256" key="1">
    <source>
        <dbReference type="ARBA" id="ARBA00004141"/>
    </source>
</evidence>
<dbReference type="GO" id="GO:0006882">
    <property type="term" value="P:intracellular zinc ion homeostasis"/>
    <property type="evidence" value="ECO:0007669"/>
    <property type="project" value="TreeGrafter"/>
</dbReference>
<comment type="similarity">
    <text evidence="6">Belongs to the ZIP transporter (TC 2.A.5) family. KE4/Catsup subfamily.</text>
</comment>
<evidence type="ECO:0000256" key="6">
    <source>
        <dbReference type="ARBA" id="ARBA00038485"/>
    </source>
</evidence>
<evidence type="ECO:0000313" key="10">
    <source>
        <dbReference type="Proteomes" id="UP001168972"/>
    </source>
</evidence>
<evidence type="ECO:0000313" key="9">
    <source>
        <dbReference type="EMBL" id="KAK0179302.1"/>
    </source>
</evidence>
<feature type="transmembrane region" description="Helical" evidence="8">
    <location>
        <begin position="21"/>
        <end position="42"/>
    </location>
</feature>
<feature type="region of interest" description="Disordered" evidence="7">
    <location>
        <begin position="219"/>
        <end position="247"/>
    </location>
</feature>
<reference evidence="9" key="1">
    <citation type="journal article" date="2023" name="bioRxiv">
        <title>Scaffold-level genome assemblies of two parasitoid biocontrol wasps reveal the parthenogenesis mechanism and an associated novel virus.</title>
        <authorList>
            <person name="Inwood S."/>
            <person name="Skelly J."/>
            <person name="Guhlin J."/>
            <person name="Harrop T."/>
            <person name="Goldson S."/>
            <person name="Dearden P."/>
        </authorList>
    </citation>
    <scope>NUCLEOTIDE SEQUENCE</scope>
    <source>
        <strain evidence="9">Lincoln</strain>
        <tissue evidence="9">Whole body</tissue>
    </source>
</reference>